<evidence type="ECO:0000256" key="5">
    <source>
        <dbReference type="ARBA" id="ARBA00022840"/>
    </source>
</evidence>
<dbReference type="PANTHER" id="PTHR43117">
    <property type="entry name" value="OSMOPROTECTANT IMPORT ATP-BINDING PROTEIN OSMV"/>
    <property type="match status" value="1"/>
</dbReference>
<dbReference type="Gene3D" id="3.40.50.300">
    <property type="entry name" value="P-loop containing nucleotide triphosphate hydrolases"/>
    <property type="match status" value="1"/>
</dbReference>
<dbReference type="InterPro" id="IPR017871">
    <property type="entry name" value="ABC_transporter-like_CS"/>
</dbReference>
<evidence type="ECO:0000313" key="10">
    <source>
        <dbReference type="Proteomes" id="UP001183607"/>
    </source>
</evidence>
<comment type="similarity">
    <text evidence="1">Belongs to the ABC transporter superfamily.</text>
</comment>
<dbReference type="EC" id="7.6.2.9" evidence="6"/>
<dbReference type="Proteomes" id="UP001183607">
    <property type="component" value="Unassembled WGS sequence"/>
</dbReference>
<dbReference type="AlphaFoldDB" id="A0ABD5EBA9"/>
<gene>
    <name evidence="9" type="ORF">RM574_23765</name>
</gene>
<feature type="compositionally biased region" description="Basic and acidic residues" evidence="7">
    <location>
        <begin position="456"/>
        <end position="472"/>
    </location>
</feature>
<dbReference type="InterPro" id="IPR003593">
    <property type="entry name" value="AAA+_ATPase"/>
</dbReference>
<dbReference type="InterPro" id="IPR046342">
    <property type="entry name" value="CBS_dom_sf"/>
</dbReference>
<proteinExistence type="inferred from homology"/>
<dbReference type="SMART" id="SM00382">
    <property type="entry name" value="AAA"/>
    <property type="match status" value="1"/>
</dbReference>
<feature type="compositionally biased region" description="Low complexity" evidence="7">
    <location>
        <begin position="421"/>
        <end position="435"/>
    </location>
</feature>
<dbReference type="Pfam" id="PF00571">
    <property type="entry name" value="CBS"/>
    <property type="match status" value="1"/>
</dbReference>
<keyword evidence="4" id="KW-0547">Nucleotide-binding</keyword>
<evidence type="ECO:0000256" key="7">
    <source>
        <dbReference type="SAM" id="MobiDB-lite"/>
    </source>
</evidence>
<evidence type="ECO:0000256" key="4">
    <source>
        <dbReference type="ARBA" id="ARBA00022741"/>
    </source>
</evidence>
<feature type="region of interest" description="Disordered" evidence="7">
    <location>
        <begin position="400"/>
        <end position="472"/>
    </location>
</feature>
<sequence>MELENLTKIYAGTTVPAVENVSLEIKAGETVVFVGPSGGGKTTLLKMINRLIEPSSGRIRIGGEDVTDMDPVKLRRKIGYAIQSSGLFPHLTVAQNIALVPKMIGWSKSRVKERVEEMLDLVGLDPVEFRGRYPRQLSGGQQQRVGVARALAADPPVLLMDEPFGAVDPITRDHLQDELIRLQHELHKTIVFVTHDFDEAIKIGDRIAVLRDRSKIAQFDTPEAILTNPADDFVSGFVGAGAALKRLNLTRVRDVGITDWPTVSVDDPLQTIFDKLRDAGHNELLMLDRRERPYKWLRRGDLSRAKGSLSRAGALVQDTVTRDATLRDALEAVLTDNAGRVAVTGRRGEYEGVVDMQTLMNSVHELLEEDRLEAIEHRHELEEIQEEQDPAHHGRVTALEAEEEGAGASGGTGAGAGGTRPGAASGGTAAPDGSPENPGGLRPGGSAVSDAGPETGRGESRPGDPHRGGGAG</sequence>
<evidence type="ECO:0000259" key="8">
    <source>
        <dbReference type="PROSITE" id="PS50893"/>
    </source>
</evidence>
<dbReference type="GO" id="GO:0015418">
    <property type="term" value="F:ABC-type quaternary ammonium compound transporting activity"/>
    <property type="evidence" value="ECO:0007669"/>
    <property type="project" value="UniProtKB-EC"/>
</dbReference>
<dbReference type="FunFam" id="3.40.50.300:FF:000425">
    <property type="entry name" value="Probable ABC transporter, ATP-binding subunit"/>
    <property type="match status" value="1"/>
</dbReference>
<keyword evidence="2" id="KW-0813">Transport</keyword>
<dbReference type="SUPFAM" id="SSF54631">
    <property type="entry name" value="CBS-domain pair"/>
    <property type="match status" value="1"/>
</dbReference>
<dbReference type="InterPro" id="IPR005892">
    <property type="entry name" value="Gly-betaine_transp_ATP-bd"/>
</dbReference>
<feature type="domain" description="ABC transporter" evidence="8">
    <location>
        <begin position="1"/>
        <end position="238"/>
    </location>
</feature>
<evidence type="ECO:0000256" key="3">
    <source>
        <dbReference type="ARBA" id="ARBA00022737"/>
    </source>
</evidence>
<evidence type="ECO:0000256" key="6">
    <source>
        <dbReference type="ARBA" id="ARBA00066388"/>
    </source>
</evidence>
<dbReference type="InterPro" id="IPR003439">
    <property type="entry name" value="ABC_transporter-like_ATP-bd"/>
</dbReference>
<reference evidence="10" key="1">
    <citation type="submission" date="2023-07" db="EMBL/GenBank/DDBJ databases">
        <title>30 novel species of actinomycetes from the DSMZ collection.</title>
        <authorList>
            <person name="Nouioui I."/>
        </authorList>
    </citation>
    <scope>NUCLEOTIDE SEQUENCE [LARGE SCALE GENOMIC DNA]</scope>
    <source>
        <strain evidence="10">DSM 41982</strain>
    </source>
</reference>
<dbReference type="InterPro" id="IPR027417">
    <property type="entry name" value="P-loop_NTPase"/>
</dbReference>
<evidence type="ECO:0000256" key="2">
    <source>
        <dbReference type="ARBA" id="ARBA00022448"/>
    </source>
</evidence>
<accession>A0ABD5EBA9</accession>
<comment type="caution">
    <text evidence="9">The sequence shown here is derived from an EMBL/GenBank/DDBJ whole genome shotgun (WGS) entry which is preliminary data.</text>
</comment>
<dbReference type="NCBIfam" id="TIGR01186">
    <property type="entry name" value="proV"/>
    <property type="match status" value="1"/>
</dbReference>
<dbReference type="PANTHER" id="PTHR43117:SF4">
    <property type="entry name" value="OSMOPROTECTANT IMPORT ATP-BINDING PROTEIN OSMV"/>
    <property type="match status" value="1"/>
</dbReference>
<dbReference type="Pfam" id="PF00005">
    <property type="entry name" value="ABC_tran"/>
    <property type="match status" value="1"/>
</dbReference>
<dbReference type="InterPro" id="IPR000644">
    <property type="entry name" value="CBS_dom"/>
</dbReference>
<dbReference type="PROSITE" id="PS00211">
    <property type="entry name" value="ABC_TRANSPORTER_1"/>
    <property type="match status" value="1"/>
</dbReference>
<evidence type="ECO:0000313" key="9">
    <source>
        <dbReference type="EMBL" id="MDT0418505.1"/>
    </source>
</evidence>
<dbReference type="GO" id="GO:0005524">
    <property type="term" value="F:ATP binding"/>
    <property type="evidence" value="ECO:0007669"/>
    <property type="project" value="UniProtKB-KW"/>
</dbReference>
<protein>
    <recommendedName>
        <fullName evidence="6">ABC-type quaternary amine transporter</fullName>
        <ecNumber evidence="6">7.6.2.9</ecNumber>
    </recommendedName>
</protein>
<organism evidence="9 10">
    <name type="scientific">Streptomyces evansiae</name>
    <dbReference type="NCBI Taxonomy" id="3075535"/>
    <lineage>
        <taxon>Bacteria</taxon>
        <taxon>Bacillati</taxon>
        <taxon>Actinomycetota</taxon>
        <taxon>Actinomycetes</taxon>
        <taxon>Kitasatosporales</taxon>
        <taxon>Streptomycetaceae</taxon>
        <taxon>Streptomyces</taxon>
    </lineage>
</organism>
<dbReference type="CDD" id="cd03295">
    <property type="entry name" value="ABC_OpuCA_Osmoprotection"/>
    <property type="match status" value="1"/>
</dbReference>
<dbReference type="SUPFAM" id="SSF52540">
    <property type="entry name" value="P-loop containing nucleoside triphosphate hydrolases"/>
    <property type="match status" value="1"/>
</dbReference>
<feature type="compositionally biased region" description="Gly residues" evidence="7">
    <location>
        <begin position="407"/>
        <end position="420"/>
    </location>
</feature>
<dbReference type="PROSITE" id="PS50893">
    <property type="entry name" value="ABC_TRANSPORTER_2"/>
    <property type="match status" value="1"/>
</dbReference>
<keyword evidence="3" id="KW-0677">Repeat</keyword>
<keyword evidence="5 9" id="KW-0067">ATP-binding</keyword>
<name>A0ABD5EBA9_9ACTN</name>
<evidence type="ECO:0000256" key="1">
    <source>
        <dbReference type="ARBA" id="ARBA00005417"/>
    </source>
</evidence>
<dbReference type="EMBL" id="JAVRER010000046">
    <property type="protein sequence ID" value="MDT0418505.1"/>
    <property type="molecule type" value="Genomic_DNA"/>
</dbReference>